<accession>A0ABZ3D3H2</accession>
<feature type="transmembrane region" description="Helical" evidence="1">
    <location>
        <begin position="20"/>
        <end position="43"/>
    </location>
</feature>
<protein>
    <submittedName>
        <fullName evidence="2">PepSY domain-containing protein</fullName>
    </submittedName>
</protein>
<feature type="transmembrane region" description="Helical" evidence="1">
    <location>
        <begin position="380"/>
        <end position="400"/>
    </location>
</feature>
<dbReference type="InterPro" id="IPR005625">
    <property type="entry name" value="PepSY-ass_TM"/>
</dbReference>
<keyword evidence="3" id="KW-1185">Reference proteome</keyword>
<evidence type="ECO:0000313" key="3">
    <source>
        <dbReference type="Proteomes" id="UP001449795"/>
    </source>
</evidence>
<keyword evidence="1" id="KW-1133">Transmembrane helix</keyword>
<sequence>MIRLFRAGPWPDYRTVWRWHFYAGLLCLPFVAFLCLTGTLYLFKPQIEARIDRAYDHLPPPPPGVQAATPGAAVAAALRAVPRGRFLAYELPSSPHAALRVLIGRGGDAVRVYLDPVTLVVLKRVSEESRFERVVFNLHGQLLMGNAGSIIMELVASWTIVLAVTGLYLWWPRRGAGQGWGGVVYPRLGAGGRTAWRDAHAVTGLFVSLFLVLFLASGLPWSFVWGHALKAAEDRLAPILPVPGPSVPDWQIGHVPARVEIAGGASGMAAMPGMEMDGPTRAAMPAAGFDPAALDRVAAAAMRLDLPAPVLVTPPAGVGQGWGVRSDTQNRPRRASARFAADGRMLSFTPFAAKGPVDRIVAYGVAAHEGQLFGWPNQMANLLVATGLLTMSVAATILWLRRRPLGRLGAHPRHPEGRVGWGGVLLALALCLLLPELAASVAILLAAMAVGRRFRLG</sequence>
<dbReference type="Pfam" id="PF03929">
    <property type="entry name" value="PepSY_TM"/>
    <property type="match status" value="1"/>
</dbReference>
<dbReference type="PANTHER" id="PTHR34219:SF1">
    <property type="entry name" value="PEPSY DOMAIN-CONTAINING PROTEIN"/>
    <property type="match status" value="1"/>
</dbReference>
<feature type="transmembrane region" description="Helical" evidence="1">
    <location>
        <begin position="420"/>
        <end position="450"/>
    </location>
</feature>
<evidence type="ECO:0000313" key="2">
    <source>
        <dbReference type="EMBL" id="XAE42306.1"/>
    </source>
</evidence>
<reference evidence="2 3" key="1">
    <citation type="submission" date="2024-04" db="EMBL/GenBank/DDBJ databases">
        <title>Complete genome sequence of Nguyenibacter vanlangesis HBCM-1154, a strain capable of nitrogen fixation, IAA production, and phosphorus solubilization isolated from sugarcane soil.</title>
        <authorList>
            <person name="MY HANH P."/>
        </authorList>
    </citation>
    <scope>NUCLEOTIDE SEQUENCE [LARGE SCALE GENOMIC DNA]</scope>
    <source>
        <strain evidence="2 3">HBCM 1154</strain>
    </source>
</reference>
<dbReference type="RefSeq" id="WP_342628077.1">
    <property type="nucleotide sequence ID" value="NZ_CP152276.1"/>
</dbReference>
<keyword evidence="1" id="KW-0472">Membrane</keyword>
<feature type="transmembrane region" description="Helical" evidence="1">
    <location>
        <begin position="150"/>
        <end position="171"/>
    </location>
</feature>
<feature type="transmembrane region" description="Helical" evidence="1">
    <location>
        <begin position="205"/>
        <end position="225"/>
    </location>
</feature>
<evidence type="ECO:0000256" key="1">
    <source>
        <dbReference type="SAM" id="Phobius"/>
    </source>
</evidence>
<keyword evidence="1" id="KW-0812">Transmembrane</keyword>
<name>A0ABZ3D3H2_9PROT</name>
<dbReference type="PANTHER" id="PTHR34219">
    <property type="entry name" value="IRON-REGULATED INNER MEMBRANE PROTEIN-RELATED"/>
    <property type="match status" value="1"/>
</dbReference>
<dbReference type="EMBL" id="CP152276">
    <property type="protein sequence ID" value="XAE42306.1"/>
    <property type="molecule type" value="Genomic_DNA"/>
</dbReference>
<proteinExistence type="predicted"/>
<dbReference type="Proteomes" id="UP001449795">
    <property type="component" value="Chromosome"/>
</dbReference>
<gene>
    <name evidence="2" type="ORF">AAC691_18915</name>
</gene>
<organism evidence="2 3">
    <name type="scientific">Nguyenibacter vanlangensis</name>
    <dbReference type="NCBI Taxonomy" id="1216886"/>
    <lineage>
        <taxon>Bacteria</taxon>
        <taxon>Pseudomonadati</taxon>
        <taxon>Pseudomonadota</taxon>
        <taxon>Alphaproteobacteria</taxon>
        <taxon>Acetobacterales</taxon>
        <taxon>Acetobacteraceae</taxon>
        <taxon>Nguyenibacter</taxon>
    </lineage>
</organism>